<evidence type="ECO:0000313" key="3">
    <source>
        <dbReference type="Proteomes" id="UP000675881"/>
    </source>
</evidence>
<dbReference type="Proteomes" id="UP000675881">
    <property type="component" value="Chromosome 6"/>
</dbReference>
<proteinExistence type="predicted"/>
<evidence type="ECO:0000256" key="1">
    <source>
        <dbReference type="SAM" id="MobiDB-lite"/>
    </source>
</evidence>
<organism evidence="2 3">
    <name type="scientific">Lepeophtheirus salmonis</name>
    <name type="common">Salmon louse</name>
    <name type="synonym">Caligus salmonis</name>
    <dbReference type="NCBI Taxonomy" id="72036"/>
    <lineage>
        <taxon>Eukaryota</taxon>
        <taxon>Metazoa</taxon>
        <taxon>Ecdysozoa</taxon>
        <taxon>Arthropoda</taxon>
        <taxon>Crustacea</taxon>
        <taxon>Multicrustacea</taxon>
        <taxon>Hexanauplia</taxon>
        <taxon>Copepoda</taxon>
        <taxon>Siphonostomatoida</taxon>
        <taxon>Caligidae</taxon>
        <taxon>Lepeophtheirus</taxon>
    </lineage>
</organism>
<dbReference type="InterPro" id="IPR010736">
    <property type="entry name" value="SHIPPO-rpt"/>
</dbReference>
<protein>
    <submittedName>
        <fullName evidence="2">(salmon louse) hypothetical protein</fullName>
    </submittedName>
</protein>
<feature type="region of interest" description="Disordered" evidence="1">
    <location>
        <begin position="92"/>
        <end position="127"/>
    </location>
</feature>
<keyword evidence="3" id="KW-1185">Reference proteome</keyword>
<dbReference type="Pfam" id="PF07004">
    <property type="entry name" value="SHIPPO-rpt"/>
    <property type="match status" value="1"/>
</dbReference>
<dbReference type="AlphaFoldDB" id="A0A7R8HC69"/>
<evidence type="ECO:0000313" key="2">
    <source>
        <dbReference type="EMBL" id="CAF2984310.1"/>
    </source>
</evidence>
<dbReference type="OrthoDB" id="406368at2759"/>
<dbReference type="EMBL" id="HG994585">
    <property type="protein sequence ID" value="CAF2984310.1"/>
    <property type="molecule type" value="Genomic_DNA"/>
</dbReference>
<name>A0A7R8HC69_LEPSM</name>
<gene>
    <name evidence="2" type="ORF">LSAA_11343</name>
</gene>
<feature type="compositionally biased region" description="Polar residues" evidence="1">
    <location>
        <begin position="104"/>
        <end position="115"/>
    </location>
</feature>
<reference evidence="2" key="1">
    <citation type="submission" date="2021-02" db="EMBL/GenBank/DDBJ databases">
        <authorList>
            <person name="Bekaert M."/>
        </authorList>
    </citation>
    <scope>NUCLEOTIDE SEQUENCE</scope>
    <source>
        <strain evidence="2">IoA-00</strain>
    </source>
</reference>
<sequence>MTLLELIPLIKIKNTKIIELTATDPGRQLKDGGPIAAEFQGPGPAALSLPSLFGNPNIKQSSKSRAPSYTFGSRNFMITILTIHMLNKFNHNTGTEEKTTSTTPAPNSYNTSRLSQRGKYHVEGKKQ</sequence>
<accession>A0A7R8HC69</accession>